<gene>
    <name evidence="1" type="ORF">KCG49_10230</name>
</gene>
<reference evidence="1" key="1">
    <citation type="submission" date="2021-04" db="EMBL/GenBank/DDBJ databases">
        <authorList>
            <person name="Pira H."/>
            <person name="Risdian C."/>
            <person name="Wink J."/>
        </authorList>
    </citation>
    <scope>NUCLEOTIDE SEQUENCE</scope>
    <source>
        <strain evidence="1">WHY3</strain>
    </source>
</reference>
<dbReference type="Pfam" id="PF18728">
    <property type="entry name" value="HEPN_AbiV"/>
    <property type="match status" value="1"/>
</dbReference>
<name>A0A9X1F911_9FLAO</name>
<comment type="caution">
    <text evidence="1">The sequence shown here is derived from an EMBL/GenBank/DDBJ whole genome shotgun (WGS) entry which is preliminary data.</text>
</comment>
<accession>A0A9X1F911</accession>
<dbReference type="NCBIfam" id="TIGR04498">
    <property type="entry name" value="AbiV_defense"/>
    <property type="match status" value="1"/>
</dbReference>
<dbReference type="EMBL" id="JAGSPD010000007">
    <property type="protein sequence ID" value="MBV7269562.1"/>
    <property type="molecule type" value="Genomic_DNA"/>
</dbReference>
<evidence type="ECO:0000313" key="2">
    <source>
        <dbReference type="Proteomes" id="UP001138894"/>
    </source>
</evidence>
<organism evidence="1 2">
    <name type="scientific">Winogradskyella luteola</name>
    <dbReference type="NCBI Taxonomy" id="2828330"/>
    <lineage>
        <taxon>Bacteria</taxon>
        <taxon>Pseudomonadati</taxon>
        <taxon>Bacteroidota</taxon>
        <taxon>Flavobacteriia</taxon>
        <taxon>Flavobacteriales</taxon>
        <taxon>Flavobacteriaceae</taxon>
        <taxon>Winogradskyella</taxon>
    </lineage>
</organism>
<protein>
    <submittedName>
        <fullName evidence="1">AbiV family abortive infection protein</fullName>
    </submittedName>
</protein>
<dbReference type="RefSeq" id="WP_218546315.1">
    <property type="nucleotide sequence ID" value="NZ_JAGSPD010000007.1"/>
</dbReference>
<proteinExistence type="predicted"/>
<keyword evidence="2" id="KW-1185">Reference proteome</keyword>
<evidence type="ECO:0000313" key="1">
    <source>
        <dbReference type="EMBL" id="MBV7269562.1"/>
    </source>
</evidence>
<dbReference type="Proteomes" id="UP001138894">
    <property type="component" value="Unassembled WGS sequence"/>
</dbReference>
<dbReference type="InterPro" id="IPR030987">
    <property type="entry name" value="AbiV"/>
</dbReference>
<sequence>MQEVTFINLSKKDSKDLNRDIFENAKRLKSDSSVLVDVNKSYSSASSLLILSSEEVIKAILVLLHSHGYRVYLLKDAKGFFKNHEIRHSLQMLIETGMSLFDTIDRWENRKLKRQIPNTKKKWLNNTLQFLSDASFVLSNVSSAISRIEGIKKFNDLKNAGFYVDYRDEILIPQKTVNKEDYNSILDTSNRLIIFYKQLRILFHPSIANHLSNDKIEEIKNGLHTFINEALKDFSFKEINKIK</sequence>
<dbReference type="AlphaFoldDB" id="A0A9X1F911"/>